<name>A0ABW4W5A6_9BACI</name>
<dbReference type="InterPro" id="IPR025847">
    <property type="entry name" value="MEDS_domain"/>
</dbReference>
<keyword evidence="3" id="KW-1185">Reference proteome</keyword>
<dbReference type="Proteomes" id="UP001597383">
    <property type="component" value="Unassembled WGS sequence"/>
</dbReference>
<accession>A0ABW4W5A6</accession>
<sequence length="194" mass="22839">MTKLLPLTRKVEVPSTSHILYFFESITYYVENMLAYMKSGIDQGHHIIIIENPEIYKRAVKRINQLFSITEREYIHYVDNYSFYRCYGDFHINSIVDRFGNMLEPYLCENINVRTWAHVEWNDQVDITCTMDDYERVADCSVNKMGLMSICAYDATNANAALQTSLMRSHEFLMTDKELVRSSLYGNKHIKERS</sequence>
<feature type="domain" description="MEDS" evidence="1">
    <location>
        <begin position="18"/>
        <end position="170"/>
    </location>
</feature>
<evidence type="ECO:0000259" key="1">
    <source>
        <dbReference type="Pfam" id="PF14417"/>
    </source>
</evidence>
<proteinExistence type="predicted"/>
<organism evidence="2 3">
    <name type="scientific">Ornithinibacillus salinisoli</name>
    <dbReference type="NCBI Taxonomy" id="1848459"/>
    <lineage>
        <taxon>Bacteria</taxon>
        <taxon>Bacillati</taxon>
        <taxon>Bacillota</taxon>
        <taxon>Bacilli</taxon>
        <taxon>Bacillales</taxon>
        <taxon>Bacillaceae</taxon>
        <taxon>Ornithinibacillus</taxon>
    </lineage>
</organism>
<reference evidence="3" key="1">
    <citation type="journal article" date="2019" name="Int. J. Syst. Evol. Microbiol.">
        <title>The Global Catalogue of Microorganisms (GCM) 10K type strain sequencing project: providing services to taxonomists for standard genome sequencing and annotation.</title>
        <authorList>
            <consortium name="The Broad Institute Genomics Platform"/>
            <consortium name="The Broad Institute Genome Sequencing Center for Infectious Disease"/>
            <person name="Wu L."/>
            <person name="Ma J."/>
        </authorList>
    </citation>
    <scope>NUCLEOTIDE SEQUENCE [LARGE SCALE GENOMIC DNA]</scope>
    <source>
        <strain evidence="3">R28</strain>
    </source>
</reference>
<evidence type="ECO:0000313" key="2">
    <source>
        <dbReference type="EMBL" id="MFD2045495.1"/>
    </source>
</evidence>
<evidence type="ECO:0000313" key="3">
    <source>
        <dbReference type="Proteomes" id="UP001597383"/>
    </source>
</evidence>
<dbReference type="RefSeq" id="WP_377558133.1">
    <property type="nucleotide sequence ID" value="NZ_JBHUHQ010000019.1"/>
</dbReference>
<comment type="caution">
    <text evidence="2">The sequence shown here is derived from an EMBL/GenBank/DDBJ whole genome shotgun (WGS) entry which is preliminary data.</text>
</comment>
<dbReference type="Pfam" id="PF14417">
    <property type="entry name" value="MEDS"/>
    <property type="match status" value="1"/>
</dbReference>
<gene>
    <name evidence="2" type="ORF">ACFSJF_14545</name>
</gene>
<protein>
    <submittedName>
        <fullName evidence="2">MEDS domain-containing protein</fullName>
    </submittedName>
</protein>
<dbReference type="EMBL" id="JBHUHQ010000019">
    <property type="protein sequence ID" value="MFD2045495.1"/>
    <property type="molecule type" value="Genomic_DNA"/>
</dbReference>